<dbReference type="Proteomes" id="UP000022910">
    <property type="component" value="Unassembled WGS sequence"/>
</dbReference>
<dbReference type="GO" id="GO:0003824">
    <property type="term" value="F:catalytic activity"/>
    <property type="evidence" value="ECO:0007669"/>
    <property type="project" value="InterPro"/>
</dbReference>
<reference evidence="2 3" key="1">
    <citation type="submission" date="2014-02" db="EMBL/GenBank/DDBJ databases">
        <title>Single nucleus genome sequencing reveals high similarity among nuclei of an endomycorrhizal fungus.</title>
        <authorList>
            <person name="Lin K."/>
            <person name="Geurts R."/>
            <person name="Zhang Z."/>
            <person name="Limpens E."/>
            <person name="Saunders D.G."/>
            <person name="Mu D."/>
            <person name="Pang E."/>
            <person name="Cao H."/>
            <person name="Cha H."/>
            <person name="Lin T."/>
            <person name="Zhou Q."/>
            <person name="Shang Y."/>
            <person name="Li Y."/>
            <person name="Ivanov S."/>
            <person name="Sharma T."/>
            <person name="Velzen R.V."/>
            <person name="Ruijter N.D."/>
            <person name="Aanen D.K."/>
            <person name="Win J."/>
            <person name="Kamoun S."/>
            <person name="Bisseling T."/>
            <person name="Huang S."/>
        </authorList>
    </citation>
    <scope>NUCLEOTIDE SEQUENCE [LARGE SCALE GENOMIC DNA]</scope>
    <source>
        <strain evidence="3">DAOM197198w</strain>
    </source>
</reference>
<accession>A0A015M662</accession>
<protein>
    <recommendedName>
        <fullName evidence="1">Reverse transcriptase domain-containing protein</fullName>
    </recommendedName>
</protein>
<dbReference type="Gene3D" id="3.60.10.10">
    <property type="entry name" value="Endonuclease/exonuclease/phosphatase"/>
    <property type="match status" value="1"/>
</dbReference>
<sequence>MGKHIYNIEKYGGRLMVVDFSFKKNKKLRIILVYNKSGTRKVEEKIETNERIIKLIKEAKTKKMEIICLGDFNLEYKKYDEKVKNNKYCYKSLKIFGKMEELNMWDVHKEEYDMENRKIINTFTNKTTGKGSRIDYIWVTENIFNEIIIAKIKDFSDIKTDHRMLLIGFTENLITPKMPFKKSINKRIIYEYSNTEEKEKESFDNELIDCASFWDKNWSIEEKWEFYERSIREVKEKYIKKNEITIKNNNIIDEYKQQDLYKKLRYIIFLRKKLKKKSGRTLLRKKWRQYQWHFRKLLKKLNIEENYYFSENMFLRKILIYKYIKELNEVYDIIFLKLSYESAKVKEEKIKEAVERRCEDLHSNQRRMIDSVMEKEIKKIVIDRLLTEDKDGQDILVTDEAEINKLTIEHFKNFAGIQNHDVELPDFWKNEYESKSNVEENIYQNVLDPINDEEWVELIKALPLHKASGPTTMTYEDIKYAPKEFNELFRNLIDDVFRTQEMPNDWKIANIYPIPKPKLWGHRLVNTRPITLLEVTRKTMMKILTKRLSKVIKEKRVLQGYQYAGLPLNSTFEPLRIINEVINHANERNKELWLLALDMSKAYDRINISMLEKAMERIKFPKKLQKILTSLFLGRKNRVFTQSGLTELYDMQCGID</sequence>
<comment type="caution">
    <text evidence="2">The sequence shown here is derived from an EMBL/GenBank/DDBJ whole genome shotgun (WGS) entry which is preliminary data.</text>
</comment>
<feature type="domain" description="Reverse transcriptase" evidence="1">
    <location>
        <begin position="495"/>
        <end position="656"/>
    </location>
</feature>
<dbReference type="PROSITE" id="PS50878">
    <property type="entry name" value="RT_POL"/>
    <property type="match status" value="1"/>
</dbReference>
<dbReference type="Pfam" id="PF00078">
    <property type="entry name" value="RVT_1"/>
    <property type="match status" value="1"/>
</dbReference>
<dbReference type="STRING" id="1432141.A0A015M662"/>
<dbReference type="EMBL" id="JEMT01024766">
    <property type="protein sequence ID" value="EXX62323.1"/>
    <property type="molecule type" value="Genomic_DNA"/>
</dbReference>
<evidence type="ECO:0000259" key="1">
    <source>
        <dbReference type="PROSITE" id="PS50878"/>
    </source>
</evidence>
<keyword evidence="3" id="KW-1185">Reference proteome</keyword>
<gene>
    <name evidence="2" type="ORF">RirG_162870</name>
</gene>
<name>A0A015M662_RHIIW</name>
<dbReference type="InterPro" id="IPR000477">
    <property type="entry name" value="RT_dom"/>
</dbReference>
<proteinExistence type="predicted"/>
<dbReference type="PANTHER" id="PTHR19446">
    <property type="entry name" value="REVERSE TRANSCRIPTASES"/>
    <property type="match status" value="1"/>
</dbReference>
<evidence type="ECO:0000313" key="2">
    <source>
        <dbReference type="EMBL" id="EXX62323.1"/>
    </source>
</evidence>
<organism evidence="2 3">
    <name type="scientific">Rhizophagus irregularis (strain DAOM 197198w)</name>
    <name type="common">Glomus intraradices</name>
    <dbReference type="NCBI Taxonomy" id="1432141"/>
    <lineage>
        <taxon>Eukaryota</taxon>
        <taxon>Fungi</taxon>
        <taxon>Fungi incertae sedis</taxon>
        <taxon>Mucoromycota</taxon>
        <taxon>Glomeromycotina</taxon>
        <taxon>Glomeromycetes</taxon>
        <taxon>Glomerales</taxon>
        <taxon>Glomeraceae</taxon>
        <taxon>Rhizophagus</taxon>
    </lineage>
</organism>
<dbReference type="SUPFAM" id="SSF56219">
    <property type="entry name" value="DNase I-like"/>
    <property type="match status" value="1"/>
</dbReference>
<dbReference type="InterPro" id="IPR036691">
    <property type="entry name" value="Endo/exonu/phosph_ase_sf"/>
</dbReference>
<dbReference type="HOGENOM" id="CLU_002435_11_1_1"/>
<evidence type="ECO:0000313" key="3">
    <source>
        <dbReference type="Proteomes" id="UP000022910"/>
    </source>
</evidence>
<dbReference type="AlphaFoldDB" id="A0A015M662"/>